<dbReference type="PANTHER" id="PTHR11059:SF0">
    <property type="entry name" value="DNA REPAIR PROTEIN RECN"/>
    <property type="match status" value="1"/>
</dbReference>
<dbReference type="GO" id="GO:0009432">
    <property type="term" value="P:SOS response"/>
    <property type="evidence" value="ECO:0007669"/>
    <property type="project" value="TreeGrafter"/>
</dbReference>
<evidence type="ECO:0000256" key="4">
    <source>
        <dbReference type="ARBA" id="ARBA00022741"/>
    </source>
</evidence>
<comment type="caution">
    <text evidence="12">The sequence shown here is derived from an EMBL/GenBank/DDBJ whole genome shotgun (WGS) entry which is preliminary data.</text>
</comment>
<gene>
    <name evidence="12" type="primary">recN</name>
    <name evidence="12" type="ORF">LMG32879_002473</name>
</gene>
<feature type="region of interest" description="Disordered" evidence="10">
    <location>
        <begin position="265"/>
        <end position="289"/>
    </location>
</feature>
<evidence type="ECO:0000256" key="5">
    <source>
        <dbReference type="ARBA" id="ARBA00022763"/>
    </source>
</evidence>
<comment type="similarity">
    <text evidence="2 9">Belongs to the RecN family.</text>
</comment>
<dbReference type="Pfam" id="PF02463">
    <property type="entry name" value="SMC_N"/>
    <property type="match status" value="1"/>
</dbReference>
<dbReference type="SUPFAM" id="SSF52540">
    <property type="entry name" value="P-loop containing nucleoside triphosphate hydrolases"/>
    <property type="match status" value="2"/>
</dbReference>
<comment type="function">
    <text evidence="1 9">May be involved in recombinational repair of damaged DNA.</text>
</comment>
<dbReference type="PIRSF" id="PIRSF003128">
    <property type="entry name" value="RecN"/>
    <property type="match status" value="1"/>
</dbReference>
<name>A0AA35UXX8_9PROT</name>
<reference evidence="12" key="1">
    <citation type="submission" date="2023-03" db="EMBL/GenBank/DDBJ databases">
        <authorList>
            <person name="Cleenwerck I."/>
        </authorList>
    </citation>
    <scope>NUCLEOTIDE SEQUENCE</scope>
    <source>
        <strain evidence="12">LMG 32879</strain>
    </source>
</reference>
<dbReference type="GO" id="GO:0043590">
    <property type="term" value="C:bacterial nucleoid"/>
    <property type="evidence" value="ECO:0007669"/>
    <property type="project" value="TreeGrafter"/>
</dbReference>
<evidence type="ECO:0000259" key="11">
    <source>
        <dbReference type="Pfam" id="PF02463"/>
    </source>
</evidence>
<dbReference type="CDD" id="cd03241">
    <property type="entry name" value="ABC_RecN"/>
    <property type="match status" value="2"/>
</dbReference>
<organism evidence="12 13">
    <name type="scientific">Brytella acorum</name>
    <dbReference type="NCBI Taxonomy" id="2959299"/>
    <lineage>
        <taxon>Bacteria</taxon>
        <taxon>Pseudomonadati</taxon>
        <taxon>Pseudomonadota</taxon>
        <taxon>Alphaproteobacteria</taxon>
        <taxon>Acetobacterales</taxon>
        <taxon>Acetobacteraceae</taxon>
        <taxon>Brytella</taxon>
    </lineage>
</organism>
<evidence type="ECO:0000256" key="8">
    <source>
        <dbReference type="ARBA" id="ARBA00033408"/>
    </source>
</evidence>
<evidence type="ECO:0000256" key="9">
    <source>
        <dbReference type="PIRNR" id="PIRNR003128"/>
    </source>
</evidence>
<dbReference type="NCBIfam" id="TIGR00634">
    <property type="entry name" value="recN"/>
    <property type="match status" value="1"/>
</dbReference>
<evidence type="ECO:0000313" key="12">
    <source>
        <dbReference type="EMBL" id="CAI9121626.1"/>
    </source>
</evidence>
<evidence type="ECO:0000313" key="13">
    <source>
        <dbReference type="Proteomes" id="UP001176960"/>
    </source>
</evidence>
<sequence length="578" mass="61872">MLTHLSIRDVVLIEKLDLAFQPGLTVLTGETGAGKSILLDSLGLTLGERATAGLVRADAGQAAVSASFEVPSDHPVHHLLSEQGIRLEDPSEPLLLRRTVTADGRSRAYLNDQPIGVGLLRRVAALLVEIQGQHEQMGLADQSTHLDLLDAFGVTPQLREATARTYRAWISATAALATARAEMEAAAREEDWLRQSSEDLASLAPQEDEEETLAAIRVSLQQDERRSEAVAAALSELTPRDRRTATPAAALRSASRALGRLLPTPHEATANAPSSNAPSSGQQERAQEALMALEKAEEALAEAENMLSRLASDTESDPRLLEETEERLFALRAAARKHGVAVTDLPHLLASFQKRLAALDSGNAQIASLAAQERETRLLFEAEAVKLSEARGKAARKLEASVMAELRPVKLERARFIVSLIPLEPEAWNIRGREQACFLIAANPGQPPGPLAKVASGGELSRLMLALKVVLAGRSAVQTLVFDEVDSGVGGATASSIGDRLFQVARDVQVLVVTHSPQVAARGEHHLRIAKSVRHERTETSATILSAEARREEIARMLAGDVVTDAARAAADSLLGSS</sequence>
<dbReference type="Proteomes" id="UP001176960">
    <property type="component" value="Unassembled WGS sequence"/>
</dbReference>
<dbReference type="GO" id="GO:0006310">
    <property type="term" value="P:DNA recombination"/>
    <property type="evidence" value="ECO:0007669"/>
    <property type="project" value="InterPro"/>
</dbReference>
<keyword evidence="7 9" id="KW-0234">DNA repair</keyword>
<dbReference type="InterPro" id="IPR027417">
    <property type="entry name" value="P-loop_NTPase"/>
</dbReference>
<keyword evidence="5 9" id="KW-0227">DNA damage</keyword>
<evidence type="ECO:0000256" key="7">
    <source>
        <dbReference type="ARBA" id="ARBA00023204"/>
    </source>
</evidence>
<feature type="compositionally biased region" description="Low complexity" evidence="10">
    <location>
        <begin position="265"/>
        <end position="280"/>
    </location>
</feature>
<evidence type="ECO:0000256" key="10">
    <source>
        <dbReference type="SAM" id="MobiDB-lite"/>
    </source>
</evidence>
<protein>
    <recommendedName>
        <fullName evidence="3 9">DNA repair protein RecN</fullName>
    </recommendedName>
    <alternativeName>
        <fullName evidence="8 9">Recombination protein N</fullName>
    </alternativeName>
</protein>
<dbReference type="EMBL" id="CATKSH010000019">
    <property type="protein sequence ID" value="CAI9121626.1"/>
    <property type="molecule type" value="Genomic_DNA"/>
</dbReference>
<dbReference type="PANTHER" id="PTHR11059">
    <property type="entry name" value="DNA REPAIR PROTEIN RECN"/>
    <property type="match status" value="1"/>
</dbReference>
<dbReference type="Gene3D" id="3.40.50.300">
    <property type="entry name" value="P-loop containing nucleotide triphosphate hydrolases"/>
    <property type="match status" value="2"/>
</dbReference>
<keyword evidence="4" id="KW-0547">Nucleotide-binding</keyword>
<keyword evidence="13" id="KW-1185">Reference proteome</keyword>
<keyword evidence="6" id="KW-0067">ATP-binding</keyword>
<feature type="domain" description="RecF/RecN/SMC N-terminal" evidence="11">
    <location>
        <begin position="6"/>
        <end position="531"/>
    </location>
</feature>
<evidence type="ECO:0000256" key="3">
    <source>
        <dbReference type="ARBA" id="ARBA00021315"/>
    </source>
</evidence>
<dbReference type="GO" id="GO:0006281">
    <property type="term" value="P:DNA repair"/>
    <property type="evidence" value="ECO:0007669"/>
    <property type="project" value="UniProtKB-KW"/>
</dbReference>
<evidence type="ECO:0000256" key="6">
    <source>
        <dbReference type="ARBA" id="ARBA00022840"/>
    </source>
</evidence>
<dbReference type="GO" id="GO:0005524">
    <property type="term" value="F:ATP binding"/>
    <property type="evidence" value="ECO:0007669"/>
    <property type="project" value="UniProtKB-KW"/>
</dbReference>
<dbReference type="AlphaFoldDB" id="A0AA35UXX8"/>
<dbReference type="InterPro" id="IPR004604">
    <property type="entry name" value="DNA_recomb/repair_RecN"/>
</dbReference>
<evidence type="ECO:0000256" key="1">
    <source>
        <dbReference type="ARBA" id="ARBA00003618"/>
    </source>
</evidence>
<proteinExistence type="inferred from homology"/>
<dbReference type="RefSeq" id="WP_289840731.1">
    <property type="nucleotide sequence ID" value="NZ_CATKSH010000019.1"/>
</dbReference>
<accession>A0AA35UXX8</accession>
<evidence type="ECO:0000256" key="2">
    <source>
        <dbReference type="ARBA" id="ARBA00009441"/>
    </source>
</evidence>
<dbReference type="InterPro" id="IPR003395">
    <property type="entry name" value="RecF/RecN/SMC_N"/>
</dbReference>